<reference evidence="1 2" key="1">
    <citation type="submission" date="2015-10" db="EMBL/GenBank/DDBJ databases">
        <title>Genome sequencing and analysis of members of genus Stenotrophomonas.</title>
        <authorList>
            <person name="Patil P.P."/>
            <person name="Midha S."/>
            <person name="Patil P.B."/>
        </authorList>
    </citation>
    <scope>NUCLEOTIDE SEQUENCE [LARGE SCALE GENOMIC DNA]</scope>
    <source>
        <strain evidence="1 2">JCM 9942</strain>
    </source>
</reference>
<comment type="caution">
    <text evidence="1">The sequence shown here is derived from an EMBL/GenBank/DDBJ whole genome shotgun (WGS) entry which is preliminary data.</text>
</comment>
<sequence>MTNDAGLEALYSSLESLRIALGEEDHELAQRIVAHHDLQVREYIAANGGEAQAGALRSLLEMQQSLTADMTDRRDAAAAQLRAGHQSVRAVQAYHQAESLA</sequence>
<keyword evidence="2" id="KW-1185">Reference proteome</keyword>
<organism evidence="1 2">
    <name type="scientific">Stenotrophomonas pictorum JCM 9942</name>
    <dbReference type="NCBI Taxonomy" id="1236960"/>
    <lineage>
        <taxon>Bacteria</taxon>
        <taxon>Pseudomonadati</taxon>
        <taxon>Pseudomonadota</taxon>
        <taxon>Gammaproteobacteria</taxon>
        <taxon>Lysobacterales</taxon>
        <taxon>Lysobacteraceae</taxon>
        <taxon>Stenotrophomonas</taxon>
    </lineage>
</organism>
<dbReference type="AlphaFoldDB" id="A0A0R0A2Q9"/>
<dbReference type="Proteomes" id="UP000050836">
    <property type="component" value="Unassembled WGS sequence"/>
</dbReference>
<accession>A0A0R0A2Q9</accession>
<evidence type="ECO:0000313" key="2">
    <source>
        <dbReference type="Proteomes" id="UP000050836"/>
    </source>
</evidence>
<evidence type="ECO:0000313" key="1">
    <source>
        <dbReference type="EMBL" id="KRG39462.1"/>
    </source>
</evidence>
<evidence type="ECO:0008006" key="3">
    <source>
        <dbReference type="Google" id="ProtNLM"/>
    </source>
</evidence>
<name>A0A0R0A2Q9_9GAMM</name>
<protein>
    <recommendedName>
        <fullName evidence="3">Flagellar protein FliT</fullName>
    </recommendedName>
</protein>
<proteinExistence type="predicted"/>
<dbReference type="EMBL" id="LLXS01000045">
    <property type="protein sequence ID" value="KRG39462.1"/>
    <property type="molecule type" value="Genomic_DNA"/>
</dbReference>
<gene>
    <name evidence="1" type="ORF">ARC78_01725</name>
</gene>
<dbReference type="RefSeq" id="WP_054657806.1">
    <property type="nucleotide sequence ID" value="NZ_LLXS01000045.1"/>
</dbReference>